<dbReference type="Pfam" id="PF07714">
    <property type="entry name" value="PK_Tyr_Ser-Thr"/>
    <property type="match status" value="1"/>
</dbReference>
<dbReference type="EMBL" id="KN819375">
    <property type="protein sequence ID" value="KIJ11642.1"/>
    <property type="molecule type" value="Genomic_DNA"/>
</dbReference>
<dbReference type="OrthoDB" id="4062651at2759"/>
<dbReference type="HOGENOM" id="CLU_000288_7_18_1"/>
<dbReference type="PROSITE" id="PS50011">
    <property type="entry name" value="PROTEIN_KINASE_DOM"/>
    <property type="match status" value="1"/>
</dbReference>
<organism evidence="2 3">
    <name type="scientific">Paxillus involutus ATCC 200175</name>
    <dbReference type="NCBI Taxonomy" id="664439"/>
    <lineage>
        <taxon>Eukaryota</taxon>
        <taxon>Fungi</taxon>
        <taxon>Dikarya</taxon>
        <taxon>Basidiomycota</taxon>
        <taxon>Agaricomycotina</taxon>
        <taxon>Agaricomycetes</taxon>
        <taxon>Agaricomycetidae</taxon>
        <taxon>Boletales</taxon>
        <taxon>Paxilineae</taxon>
        <taxon>Paxillaceae</taxon>
        <taxon>Paxillus</taxon>
    </lineage>
</organism>
<name>A0A0C9TV77_PAXIN</name>
<feature type="domain" description="Protein kinase" evidence="1">
    <location>
        <begin position="1"/>
        <end position="145"/>
    </location>
</feature>
<protein>
    <recommendedName>
        <fullName evidence="1">Protein kinase domain-containing protein</fullName>
    </recommendedName>
</protein>
<accession>A0A0C9TV77</accession>
<evidence type="ECO:0000259" key="1">
    <source>
        <dbReference type="PROSITE" id="PS50011"/>
    </source>
</evidence>
<dbReference type="InterPro" id="IPR011009">
    <property type="entry name" value="Kinase-like_dom_sf"/>
</dbReference>
<dbReference type="InterPro" id="IPR051681">
    <property type="entry name" value="Ser/Thr_Kinases-Pseudokinases"/>
</dbReference>
<dbReference type="Gene3D" id="1.10.510.10">
    <property type="entry name" value="Transferase(Phosphotransferase) domain 1"/>
    <property type="match status" value="1"/>
</dbReference>
<evidence type="ECO:0000313" key="3">
    <source>
        <dbReference type="Proteomes" id="UP000053647"/>
    </source>
</evidence>
<evidence type="ECO:0000313" key="2">
    <source>
        <dbReference type="EMBL" id="KIJ11642.1"/>
    </source>
</evidence>
<keyword evidence="3" id="KW-1185">Reference proteome</keyword>
<sequence length="166" mass="18620">NVLVGEDQTASLTDFGLSTLLTEVGGQVSSSLMGGGTVRWNAPERLVALTNENVVPEPLKKPTPQSDTYSFGRIMLQVLEGKIPYHYIQYDHNVSPYITKGIDPNRPREPAIDDQDWKYIKSCWNHNPDSRPSDDNIVTFVESRIPPRRFTLPKSLSYTLPCQSDA</sequence>
<dbReference type="PANTHER" id="PTHR44329:SF214">
    <property type="entry name" value="PROTEIN KINASE DOMAIN-CONTAINING PROTEIN"/>
    <property type="match status" value="1"/>
</dbReference>
<dbReference type="Proteomes" id="UP000053647">
    <property type="component" value="Unassembled WGS sequence"/>
</dbReference>
<dbReference type="GO" id="GO:0004674">
    <property type="term" value="F:protein serine/threonine kinase activity"/>
    <property type="evidence" value="ECO:0007669"/>
    <property type="project" value="TreeGrafter"/>
</dbReference>
<reference evidence="3" key="2">
    <citation type="submission" date="2015-01" db="EMBL/GenBank/DDBJ databases">
        <title>Evolutionary Origins and Diversification of the Mycorrhizal Mutualists.</title>
        <authorList>
            <consortium name="DOE Joint Genome Institute"/>
            <consortium name="Mycorrhizal Genomics Consortium"/>
            <person name="Kohler A."/>
            <person name="Kuo A."/>
            <person name="Nagy L.G."/>
            <person name="Floudas D."/>
            <person name="Copeland A."/>
            <person name="Barry K.W."/>
            <person name="Cichocki N."/>
            <person name="Veneault-Fourrey C."/>
            <person name="LaButti K."/>
            <person name="Lindquist E.A."/>
            <person name="Lipzen A."/>
            <person name="Lundell T."/>
            <person name="Morin E."/>
            <person name="Murat C."/>
            <person name="Riley R."/>
            <person name="Ohm R."/>
            <person name="Sun H."/>
            <person name="Tunlid A."/>
            <person name="Henrissat B."/>
            <person name="Grigoriev I.V."/>
            <person name="Hibbett D.S."/>
            <person name="Martin F."/>
        </authorList>
    </citation>
    <scope>NUCLEOTIDE SEQUENCE [LARGE SCALE GENOMIC DNA]</scope>
    <source>
        <strain evidence="3">ATCC 200175</strain>
    </source>
</reference>
<dbReference type="SUPFAM" id="SSF56112">
    <property type="entry name" value="Protein kinase-like (PK-like)"/>
    <property type="match status" value="1"/>
</dbReference>
<dbReference type="AlphaFoldDB" id="A0A0C9TV77"/>
<dbReference type="GO" id="GO:0005524">
    <property type="term" value="F:ATP binding"/>
    <property type="evidence" value="ECO:0007669"/>
    <property type="project" value="InterPro"/>
</dbReference>
<dbReference type="InterPro" id="IPR001245">
    <property type="entry name" value="Ser-Thr/Tyr_kinase_cat_dom"/>
</dbReference>
<feature type="non-terminal residue" evidence="2">
    <location>
        <position position="166"/>
    </location>
</feature>
<proteinExistence type="predicted"/>
<gene>
    <name evidence="2" type="ORF">PAXINDRAFT_84217</name>
</gene>
<reference evidence="2 3" key="1">
    <citation type="submission" date="2014-06" db="EMBL/GenBank/DDBJ databases">
        <authorList>
            <consortium name="DOE Joint Genome Institute"/>
            <person name="Kuo A."/>
            <person name="Kohler A."/>
            <person name="Nagy L.G."/>
            <person name="Floudas D."/>
            <person name="Copeland A."/>
            <person name="Barry K.W."/>
            <person name="Cichocki N."/>
            <person name="Veneault-Fourrey C."/>
            <person name="LaButti K."/>
            <person name="Lindquist E.A."/>
            <person name="Lipzen A."/>
            <person name="Lundell T."/>
            <person name="Morin E."/>
            <person name="Murat C."/>
            <person name="Sun H."/>
            <person name="Tunlid A."/>
            <person name="Henrissat B."/>
            <person name="Grigoriev I.V."/>
            <person name="Hibbett D.S."/>
            <person name="Martin F."/>
            <person name="Nordberg H.P."/>
            <person name="Cantor M.N."/>
            <person name="Hua S.X."/>
        </authorList>
    </citation>
    <scope>NUCLEOTIDE SEQUENCE [LARGE SCALE GENOMIC DNA]</scope>
    <source>
        <strain evidence="2 3">ATCC 200175</strain>
    </source>
</reference>
<dbReference type="PANTHER" id="PTHR44329">
    <property type="entry name" value="SERINE/THREONINE-PROTEIN KINASE TNNI3K-RELATED"/>
    <property type="match status" value="1"/>
</dbReference>
<dbReference type="InterPro" id="IPR000719">
    <property type="entry name" value="Prot_kinase_dom"/>
</dbReference>